<comment type="caution">
    <text evidence="2">The sequence shown here is derived from an EMBL/GenBank/DDBJ whole genome shotgun (WGS) entry which is preliminary data.</text>
</comment>
<dbReference type="Proteomes" id="UP001140949">
    <property type="component" value="Unassembled WGS sequence"/>
</dbReference>
<accession>A0AAX6FPH4</accession>
<dbReference type="AlphaFoldDB" id="A0AAX6FPH4"/>
<evidence type="ECO:0000313" key="3">
    <source>
        <dbReference type="EMBL" id="KAJ6829486.1"/>
    </source>
</evidence>
<dbReference type="EMBL" id="JANAVB010027596">
    <property type="protein sequence ID" value="KAJ6817935.1"/>
    <property type="molecule type" value="Genomic_DNA"/>
</dbReference>
<feature type="transmembrane region" description="Helical" evidence="1">
    <location>
        <begin position="57"/>
        <end position="81"/>
    </location>
</feature>
<keyword evidence="4" id="KW-1185">Reference proteome</keyword>
<evidence type="ECO:0000313" key="4">
    <source>
        <dbReference type="Proteomes" id="UP001140949"/>
    </source>
</evidence>
<dbReference type="EMBL" id="JANAVB010018599">
    <property type="protein sequence ID" value="KAJ6829486.1"/>
    <property type="molecule type" value="Genomic_DNA"/>
</dbReference>
<sequence length="85" mass="9335">MNPPTSSKQRRSVSNICNNLGIWQNDRNCSTCSLPPQASPILESDMDPTSQSTIPNYIWQLEVLVTTTISLMVLVVAQIGLSLCI</sequence>
<protein>
    <submittedName>
        <fullName evidence="2">Uncharacterized protein</fullName>
    </submittedName>
</protein>
<gene>
    <name evidence="3" type="ORF">M6B38_357815</name>
    <name evidence="2" type="ORF">M6B38_409920</name>
</gene>
<keyword evidence="1" id="KW-0812">Transmembrane</keyword>
<reference evidence="2" key="2">
    <citation type="submission" date="2023-04" db="EMBL/GenBank/DDBJ databases">
        <authorList>
            <person name="Bruccoleri R.E."/>
            <person name="Oakeley E.J."/>
            <person name="Faust A.-M."/>
            <person name="Dessus-Babus S."/>
            <person name="Altorfer M."/>
            <person name="Burckhardt D."/>
            <person name="Oertli M."/>
            <person name="Naumann U."/>
            <person name="Petersen F."/>
            <person name="Wong J."/>
        </authorList>
    </citation>
    <scope>NUCLEOTIDE SEQUENCE</scope>
    <source>
        <strain evidence="2">GSM-AAB239-AS_SAM_17_03QT</strain>
        <tissue evidence="2">Leaf</tissue>
    </source>
</reference>
<name>A0AAX6FPH4_IRIPA</name>
<evidence type="ECO:0000256" key="1">
    <source>
        <dbReference type="SAM" id="Phobius"/>
    </source>
</evidence>
<evidence type="ECO:0000313" key="2">
    <source>
        <dbReference type="EMBL" id="KAJ6817935.1"/>
    </source>
</evidence>
<reference evidence="2" key="1">
    <citation type="journal article" date="2023" name="GigaByte">
        <title>Genome assembly of the bearded iris, Iris pallida Lam.</title>
        <authorList>
            <person name="Bruccoleri R.E."/>
            <person name="Oakeley E.J."/>
            <person name="Faust A.M.E."/>
            <person name="Altorfer M."/>
            <person name="Dessus-Babus S."/>
            <person name="Burckhardt D."/>
            <person name="Oertli M."/>
            <person name="Naumann U."/>
            <person name="Petersen F."/>
            <person name="Wong J."/>
        </authorList>
    </citation>
    <scope>NUCLEOTIDE SEQUENCE</scope>
    <source>
        <strain evidence="2">GSM-AAB239-AS_SAM_17_03QT</strain>
    </source>
</reference>
<keyword evidence="1" id="KW-1133">Transmembrane helix</keyword>
<keyword evidence="1" id="KW-0472">Membrane</keyword>
<organism evidence="2 4">
    <name type="scientific">Iris pallida</name>
    <name type="common">Sweet iris</name>
    <dbReference type="NCBI Taxonomy" id="29817"/>
    <lineage>
        <taxon>Eukaryota</taxon>
        <taxon>Viridiplantae</taxon>
        <taxon>Streptophyta</taxon>
        <taxon>Embryophyta</taxon>
        <taxon>Tracheophyta</taxon>
        <taxon>Spermatophyta</taxon>
        <taxon>Magnoliopsida</taxon>
        <taxon>Liliopsida</taxon>
        <taxon>Asparagales</taxon>
        <taxon>Iridaceae</taxon>
        <taxon>Iridoideae</taxon>
        <taxon>Irideae</taxon>
        <taxon>Iris</taxon>
    </lineage>
</organism>
<proteinExistence type="predicted"/>